<dbReference type="SUPFAM" id="SSF48576">
    <property type="entry name" value="Terpenoid synthases"/>
    <property type="match status" value="1"/>
</dbReference>
<dbReference type="EC" id="2.1.2.11" evidence="3"/>
<comment type="similarity">
    <text evidence="2">Belongs to the PanB family.</text>
</comment>
<dbReference type="InterPro" id="IPR015813">
    <property type="entry name" value="Pyrv/PenolPyrv_kinase-like_dom"/>
</dbReference>
<dbReference type="PANTHER" id="PTHR20881">
    <property type="entry name" value="3-METHYL-2-OXOBUTANOATE HYDROXYMETHYLTRANSFERASE"/>
    <property type="match status" value="1"/>
</dbReference>
<accession>A0A314XEL6</accession>
<evidence type="ECO:0000256" key="5">
    <source>
        <dbReference type="ARBA" id="ARBA00049172"/>
    </source>
</evidence>
<name>A0A314XEL6_PRUYE</name>
<dbReference type="Proteomes" id="UP000250321">
    <property type="component" value="Unassembled WGS sequence"/>
</dbReference>
<evidence type="ECO:0000256" key="3">
    <source>
        <dbReference type="ARBA" id="ARBA00012618"/>
    </source>
</evidence>
<keyword evidence="6" id="KW-0489">Methyltransferase</keyword>
<dbReference type="SUPFAM" id="SSF51621">
    <property type="entry name" value="Phosphoenolpyruvate/pyruvate domain"/>
    <property type="match status" value="1"/>
</dbReference>
<dbReference type="UniPathway" id="UPA00028">
    <property type="reaction ID" value="UER00003"/>
</dbReference>
<dbReference type="InterPro" id="IPR003700">
    <property type="entry name" value="Pantoate_hydroxy_MeTrfase"/>
</dbReference>
<proteinExistence type="inferred from homology"/>
<dbReference type="AlphaFoldDB" id="A0A314XEL6"/>
<dbReference type="EMBL" id="PJQY01002690">
    <property type="protein sequence ID" value="PQP91531.1"/>
    <property type="molecule type" value="Genomic_DNA"/>
</dbReference>
<comment type="pathway">
    <text evidence="1">Cofactor biosynthesis; (R)-pantothenate biosynthesis; (R)-pantoate from 3-methyl-2-oxobutanoate: step 1/2.</text>
</comment>
<dbReference type="InterPro" id="IPR008949">
    <property type="entry name" value="Isoprenoid_synthase_dom_sf"/>
</dbReference>
<dbReference type="GO" id="GO:0015940">
    <property type="term" value="P:pantothenate biosynthetic process"/>
    <property type="evidence" value="ECO:0007669"/>
    <property type="project" value="UniProtKB-UniPathway"/>
</dbReference>
<dbReference type="GO" id="GO:0000287">
    <property type="term" value="F:magnesium ion binding"/>
    <property type="evidence" value="ECO:0007669"/>
    <property type="project" value="TreeGrafter"/>
</dbReference>
<dbReference type="GO" id="GO:0008168">
    <property type="term" value="F:methyltransferase activity"/>
    <property type="evidence" value="ECO:0007669"/>
    <property type="project" value="UniProtKB-KW"/>
</dbReference>
<dbReference type="STRING" id="2094558.A0A314XEL6"/>
<evidence type="ECO:0000313" key="7">
    <source>
        <dbReference type="Proteomes" id="UP000250321"/>
    </source>
</evidence>
<comment type="caution">
    <text evidence="6">The sequence shown here is derived from an EMBL/GenBank/DDBJ whole genome shotgun (WGS) entry which is preliminary data.</text>
</comment>
<evidence type="ECO:0000256" key="4">
    <source>
        <dbReference type="ARBA" id="ARBA00022679"/>
    </source>
</evidence>
<protein>
    <recommendedName>
        <fullName evidence="3">3-methyl-2-oxobutanoate hydroxymethyltransferase</fullName>
        <ecNumber evidence="3">2.1.2.11</ecNumber>
    </recommendedName>
</protein>
<comment type="catalytic activity">
    <reaction evidence="5">
        <text>(6R)-5,10-methylene-5,6,7,8-tetrahydrofolate + 3-methyl-2-oxobutanoate + H2O = 2-dehydropantoate + (6S)-5,6,7,8-tetrahydrofolate</text>
        <dbReference type="Rhea" id="RHEA:11824"/>
        <dbReference type="ChEBI" id="CHEBI:11561"/>
        <dbReference type="ChEBI" id="CHEBI:11851"/>
        <dbReference type="ChEBI" id="CHEBI:15377"/>
        <dbReference type="ChEBI" id="CHEBI:15636"/>
        <dbReference type="ChEBI" id="CHEBI:57453"/>
        <dbReference type="EC" id="2.1.2.11"/>
    </reaction>
</comment>
<reference evidence="6 7" key="1">
    <citation type="submission" date="2018-02" db="EMBL/GenBank/DDBJ databases">
        <title>Draft genome of wild Prunus yedoensis var. nudiflora.</title>
        <authorList>
            <person name="Baek S."/>
            <person name="Kim J.-H."/>
            <person name="Choi K."/>
            <person name="Kim G.-B."/>
            <person name="Cho A."/>
            <person name="Jang H."/>
            <person name="Shin C.-H."/>
            <person name="Yu H.-J."/>
            <person name="Mun J.-H."/>
        </authorList>
    </citation>
    <scope>NUCLEOTIDE SEQUENCE [LARGE SCALE GENOMIC DNA]</scope>
    <source>
        <strain evidence="7">cv. Jeju island</strain>
        <tissue evidence="6">Leaf</tissue>
    </source>
</reference>
<sequence length="204" mass="22025">MEAKEELPEYMKPVYAAMLKFGNELADNVFKNNGLDVLPYIKKEVLSFTRSASPTPWGTAYDYPSAVHLDYSGINICLVGNSAAMVVHGYDTTLPITLDEMLVHCRAVAHGDLPFGCYESSTNQAIDSTVRVLKEGGMDAIKLEGGSPSRITVAKSIVEAGIVVMGHVGLTPQAISVLGVFRPQGRNVASTVKVLKFLFVVTML</sequence>
<evidence type="ECO:0000256" key="1">
    <source>
        <dbReference type="ARBA" id="ARBA00005033"/>
    </source>
</evidence>
<keyword evidence="7" id="KW-1185">Reference proteome</keyword>
<dbReference type="PANTHER" id="PTHR20881:SF0">
    <property type="entry name" value="3-METHYL-2-OXOBUTANOATE HYDROXYMETHYLTRANSFERASE"/>
    <property type="match status" value="1"/>
</dbReference>
<dbReference type="GO" id="GO:0003864">
    <property type="term" value="F:3-methyl-2-oxobutanoate hydroxymethyltransferase activity"/>
    <property type="evidence" value="ECO:0007669"/>
    <property type="project" value="UniProtKB-EC"/>
</dbReference>
<dbReference type="OrthoDB" id="1936865at2759"/>
<evidence type="ECO:0000256" key="2">
    <source>
        <dbReference type="ARBA" id="ARBA00008676"/>
    </source>
</evidence>
<dbReference type="InterPro" id="IPR040442">
    <property type="entry name" value="Pyrv_kinase-like_dom_sf"/>
</dbReference>
<dbReference type="GO" id="GO:0005739">
    <property type="term" value="C:mitochondrion"/>
    <property type="evidence" value="ECO:0007669"/>
    <property type="project" value="TreeGrafter"/>
</dbReference>
<organism evidence="6 7">
    <name type="scientific">Prunus yedoensis var. nudiflora</name>
    <dbReference type="NCBI Taxonomy" id="2094558"/>
    <lineage>
        <taxon>Eukaryota</taxon>
        <taxon>Viridiplantae</taxon>
        <taxon>Streptophyta</taxon>
        <taxon>Embryophyta</taxon>
        <taxon>Tracheophyta</taxon>
        <taxon>Spermatophyta</taxon>
        <taxon>Magnoliopsida</taxon>
        <taxon>eudicotyledons</taxon>
        <taxon>Gunneridae</taxon>
        <taxon>Pentapetalae</taxon>
        <taxon>rosids</taxon>
        <taxon>fabids</taxon>
        <taxon>Rosales</taxon>
        <taxon>Rosaceae</taxon>
        <taxon>Amygdaloideae</taxon>
        <taxon>Amygdaleae</taxon>
        <taxon>Prunus</taxon>
    </lineage>
</organism>
<dbReference type="GO" id="GO:0032259">
    <property type="term" value="P:methylation"/>
    <property type="evidence" value="ECO:0007669"/>
    <property type="project" value="UniProtKB-KW"/>
</dbReference>
<gene>
    <name evidence="6" type="ORF">Pyn_07588</name>
</gene>
<dbReference type="Pfam" id="PF02548">
    <property type="entry name" value="Pantoate_transf"/>
    <property type="match status" value="1"/>
</dbReference>
<keyword evidence="4 6" id="KW-0808">Transferase</keyword>
<dbReference type="Gene3D" id="3.20.20.60">
    <property type="entry name" value="Phosphoenolpyruvate-binding domains"/>
    <property type="match status" value="1"/>
</dbReference>
<evidence type="ECO:0000313" key="6">
    <source>
        <dbReference type="EMBL" id="PQP91531.1"/>
    </source>
</evidence>